<dbReference type="RefSeq" id="XP_003333964.1">
    <property type="nucleotide sequence ID" value="XM_003333916.1"/>
</dbReference>
<gene>
    <name evidence="2" type="ORF">PGTG_15694</name>
</gene>
<feature type="region of interest" description="Disordered" evidence="1">
    <location>
        <begin position="77"/>
        <end position="100"/>
    </location>
</feature>
<reference key="1">
    <citation type="submission" date="2007-01" db="EMBL/GenBank/DDBJ databases">
        <title>The Genome Sequence of Puccinia graminis f. sp. tritici Strain CRL 75-36-700-3.</title>
        <authorList>
            <consortium name="The Broad Institute Genome Sequencing Platform"/>
            <person name="Birren B."/>
            <person name="Lander E."/>
            <person name="Galagan J."/>
            <person name="Nusbaum C."/>
            <person name="Devon K."/>
            <person name="Cuomo C."/>
            <person name="Jaffe D."/>
            <person name="Butler J."/>
            <person name="Alvarez P."/>
            <person name="Gnerre S."/>
            <person name="Grabherr M."/>
            <person name="Mauceli E."/>
            <person name="Brockman W."/>
            <person name="Young S."/>
            <person name="LaButti K."/>
            <person name="Sykes S."/>
            <person name="DeCaprio D."/>
            <person name="Crawford M."/>
            <person name="Koehrsen M."/>
            <person name="Engels R."/>
            <person name="Montgomery P."/>
            <person name="Pearson M."/>
            <person name="Howarth C."/>
            <person name="Larson L."/>
            <person name="White J."/>
            <person name="Zeng Q."/>
            <person name="Kodira C."/>
            <person name="Yandava C."/>
            <person name="Alvarado L."/>
            <person name="O'Leary S."/>
            <person name="Szabo L."/>
            <person name="Dean R."/>
            <person name="Schein J."/>
        </authorList>
    </citation>
    <scope>NUCLEOTIDE SEQUENCE</scope>
    <source>
        <strain>CRL 75-36-700-3</strain>
    </source>
</reference>
<protein>
    <submittedName>
        <fullName evidence="2">Uncharacterized protein</fullName>
    </submittedName>
</protein>
<dbReference type="AlphaFoldDB" id="E3KZ20"/>
<name>E3KZ20_PUCGT</name>
<dbReference type="GeneID" id="10547514"/>
<dbReference type="HOGENOM" id="CLU_2307437_0_0_1"/>
<dbReference type="Proteomes" id="UP000008783">
    <property type="component" value="Unassembled WGS sequence"/>
</dbReference>
<organism evidence="2 3">
    <name type="scientific">Puccinia graminis f. sp. tritici (strain CRL 75-36-700-3 / race SCCL)</name>
    <name type="common">Black stem rust fungus</name>
    <dbReference type="NCBI Taxonomy" id="418459"/>
    <lineage>
        <taxon>Eukaryota</taxon>
        <taxon>Fungi</taxon>
        <taxon>Dikarya</taxon>
        <taxon>Basidiomycota</taxon>
        <taxon>Pucciniomycotina</taxon>
        <taxon>Pucciniomycetes</taxon>
        <taxon>Pucciniales</taxon>
        <taxon>Pucciniaceae</taxon>
        <taxon>Puccinia</taxon>
    </lineage>
</organism>
<dbReference type="KEGG" id="pgr:PGTG_15694"/>
<sequence length="100" mass="11062">MAARVDQSKEKLDDEREREFAGLSLSMMMMKHQLESNSLYKPEDEPSVGSEIGDDRRMLLLESSTLHVNVELDGQHQGVGIRGDSDGMIKGVNLSGTKQA</sequence>
<evidence type="ECO:0000313" key="3">
    <source>
        <dbReference type="Proteomes" id="UP000008783"/>
    </source>
</evidence>
<evidence type="ECO:0000313" key="2">
    <source>
        <dbReference type="EMBL" id="EFP89545.1"/>
    </source>
</evidence>
<dbReference type="VEuPathDB" id="FungiDB:PGTG_15694"/>
<keyword evidence="3" id="KW-1185">Reference proteome</keyword>
<proteinExistence type="predicted"/>
<dbReference type="InParanoid" id="E3KZ20"/>
<evidence type="ECO:0000256" key="1">
    <source>
        <dbReference type="SAM" id="MobiDB-lite"/>
    </source>
</evidence>
<reference evidence="3" key="2">
    <citation type="journal article" date="2011" name="Proc. Natl. Acad. Sci. U.S.A.">
        <title>Obligate biotrophy features unraveled by the genomic analysis of rust fungi.</title>
        <authorList>
            <person name="Duplessis S."/>
            <person name="Cuomo C.A."/>
            <person name="Lin Y.-C."/>
            <person name="Aerts A."/>
            <person name="Tisserant E."/>
            <person name="Veneault-Fourrey C."/>
            <person name="Joly D.L."/>
            <person name="Hacquard S."/>
            <person name="Amselem J."/>
            <person name="Cantarel B.L."/>
            <person name="Chiu R."/>
            <person name="Coutinho P.M."/>
            <person name="Feau N."/>
            <person name="Field M."/>
            <person name="Frey P."/>
            <person name="Gelhaye E."/>
            <person name="Goldberg J."/>
            <person name="Grabherr M.G."/>
            <person name="Kodira C.D."/>
            <person name="Kohler A."/>
            <person name="Kuees U."/>
            <person name="Lindquist E.A."/>
            <person name="Lucas S.M."/>
            <person name="Mago R."/>
            <person name="Mauceli E."/>
            <person name="Morin E."/>
            <person name="Murat C."/>
            <person name="Pangilinan J.L."/>
            <person name="Park R."/>
            <person name="Pearson M."/>
            <person name="Quesneville H."/>
            <person name="Rouhier N."/>
            <person name="Sakthikumar S."/>
            <person name="Salamov A.A."/>
            <person name="Schmutz J."/>
            <person name="Selles B."/>
            <person name="Shapiro H."/>
            <person name="Tanguay P."/>
            <person name="Tuskan G.A."/>
            <person name="Henrissat B."/>
            <person name="Van de Peer Y."/>
            <person name="Rouze P."/>
            <person name="Ellis J.G."/>
            <person name="Dodds P.N."/>
            <person name="Schein J.E."/>
            <person name="Zhong S."/>
            <person name="Hamelin R.C."/>
            <person name="Grigoriev I.V."/>
            <person name="Szabo L.J."/>
            <person name="Martin F."/>
        </authorList>
    </citation>
    <scope>NUCLEOTIDE SEQUENCE [LARGE SCALE GENOMIC DNA]</scope>
    <source>
        <strain evidence="3">CRL 75-36-700-3 / race SCCL</strain>
    </source>
</reference>
<dbReference type="EMBL" id="DS178323">
    <property type="protein sequence ID" value="EFP89545.1"/>
    <property type="molecule type" value="Genomic_DNA"/>
</dbReference>
<accession>E3KZ20</accession>